<reference evidence="2" key="1">
    <citation type="journal article" date="2019" name="Int. J. Syst. Evol. Microbiol.">
        <title>The Global Catalogue of Microorganisms (GCM) 10K type strain sequencing project: providing services to taxonomists for standard genome sequencing and annotation.</title>
        <authorList>
            <consortium name="The Broad Institute Genomics Platform"/>
            <consortium name="The Broad Institute Genome Sequencing Center for Infectious Disease"/>
            <person name="Wu L."/>
            <person name="Ma J."/>
        </authorList>
    </citation>
    <scope>NUCLEOTIDE SEQUENCE [LARGE SCALE GENOMIC DNA]</scope>
    <source>
        <strain evidence="2">JCM 18019</strain>
    </source>
</reference>
<proteinExistence type="predicted"/>
<evidence type="ECO:0000313" key="2">
    <source>
        <dbReference type="Proteomes" id="UP001500353"/>
    </source>
</evidence>
<organism evidence="1 2">
    <name type="scientific">Chryseobacterium ginsengisoli</name>
    <dbReference type="NCBI Taxonomy" id="363853"/>
    <lineage>
        <taxon>Bacteria</taxon>
        <taxon>Pseudomonadati</taxon>
        <taxon>Bacteroidota</taxon>
        <taxon>Flavobacteriia</taxon>
        <taxon>Flavobacteriales</taxon>
        <taxon>Weeksellaceae</taxon>
        <taxon>Chryseobacterium group</taxon>
        <taxon>Chryseobacterium</taxon>
    </lineage>
</organism>
<accession>A0ABP9LWI0</accession>
<evidence type="ECO:0000313" key="1">
    <source>
        <dbReference type="EMBL" id="GAA5086900.1"/>
    </source>
</evidence>
<gene>
    <name evidence="1" type="ORF">GCM10023210_09250</name>
</gene>
<dbReference type="RefSeq" id="WP_345200612.1">
    <property type="nucleotide sequence ID" value="NZ_BAABHX010000001.1"/>
</dbReference>
<dbReference type="EMBL" id="BAABHX010000001">
    <property type="protein sequence ID" value="GAA5086900.1"/>
    <property type="molecule type" value="Genomic_DNA"/>
</dbReference>
<sequence length="483" mass="51668">MKISHRVTVHLSKRNRGLSVILFFFLAQIGFAQTRVFVNPGLEFGVATGTVQQTDTNFGFDTTFDAGLPVSSPWYTSHPAQSTACTVGAVGACHPVEVWGNNFGGVPAAQGNNFVELNAYVSSMIYQNIYLANGDIISYDFKHRARTLTQEQAAMRIETQNETLVATIRQTTVPSSLTAWTNYQGTYTFTGTSGVYRVGFRALADGGSPGLGNLLDDIRVTLNPLIDLKFSNSLSSCEGSSNGNLFMRINGAVTSATTVAFELINPNNGTAFASDSDITVTGVTNSHGTPVVSHVAGSSIYLVTIPTGNYDGGVTPGYSSPNNDEDGIAINIASVNDLIYEPNETFKFQIKQQGTNGSTNNFVSTSSPIYGDTYYPTTNDYIIQRCVCYDDANTATAGTDTKVGISLLQKSSPNSGSWPANRKSGHLALESNNKGFVISRLTTAQVTALASPQEGMMVYDTTVKCLKIYDGTAWSCFSTATCP</sequence>
<comment type="caution">
    <text evidence="1">The sequence shown here is derived from an EMBL/GenBank/DDBJ whole genome shotgun (WGS) entry which is preliminary data.</text>
</comment>
<dbReference type="Proteomes" id="UP001500353">
    <property type="component" value="Unassembled WGS sequence"/>
</dbReference>
<keyword evidence="2" id="KW-1185">Reference proteome</keyword>
<name>A0ABP9LWI0_9FLAO</name>
<protein>
    <submittedName>
        <fullName evidence="1">Uncharacterized protein</fullName>
    </submittedName>
</protein>